<dbReference type="PANTHER" id="PTHR33164">
    <property type="entry name" value="TRANSCRIPTIONAL REGULATOR, MARR FAMILY"/>
    <property type="match status" value="1"/>
</dbReference>
<dbReference type="EMBL" id="FNPZ01000001">
    <property type="protein sequence ID" value="SDY68664.1"/>
    <property type="molecule type" value="Genomic_DNA"/>
</dbReference>
<dbReference type="GO" id="GO:0006950">
    <property type="term" value="P:response to stress"/>
    <property type="evidence" value="ECO:0007669"/>
    <property type="project" value="TreeGrafter"/>
</dbReference>
<sequence length="154" mass="17135">MPNDTRLANEAWEALFRAQSTIEQELHTAAVWDELQPNEYGVLYELSKTPEGRRLKDLQSDVLLSQAGVSRLVNRLEAAGLVARSADGTDRRASVLTLTAKGREVQRKIGRQHARRVTAQLTSRLDSTQLAQLRDLCLKMLPSVGDQEDVPAES</sequence>
<dbReference type="OrthoDB" id="3178168at2"/>
<dbReference type="Pfam" id="PF12802">
    <property type="entry name" value="MarR_2"/>
    <property type="match status" value="1"/>
</dbReference>
<dbReference type="InterPro" id="IPR036388">
    <property type="entry name" value="WH-like_DNA-bd_sf"/>
</dbReference>
<reference evidence="2 3" key="1">
    <citation type="submission" date="2016-10" db="EMBL/GenBank/DDBJ databases">
        <authorList>
            <person name="de Groot N.N."/>
        </authorList>
    </citation>
    <scope>NUCLEOTIDE SEQUENCE [LARGE SCALE GENOMIC DNA]</scope>
    <source>
        <strain evidence="2 3">CGMCC 4.3491</strain>
    </source>
</reference>
<keyword evidence="2" id="KW-0238">DNA-binding</keyword>
<gene>
    <name evidence="2" type="ORF">SAMN05216554_1161</name>
</gene>
<name>A0A1H3LXB0_9MICO</name>
<dbReference type="STRING" id="381665.SAMN05216554_1161"/>
<dbReference type="SMART" id="SM00347">
    <property type="entry name" value="HTH_MARR"/>
    <property type="match status" value="1"/>
</dbReference>
<dbReference type="AlphaFoldDB" id="A0A1H3LXB0"/>
<keyword evidence="3" id="KW-1185">Reference proteome</keyword>
<dbReference type="Gene3D" id="1.10.10.10">
    <property type="entry name" value="Winged helix-like DNA-binding domain superfamily/Winged helix DNA-binding domain"/>
    <property type="match status" value="1"/>
</dbReference>
<evidence type="ECO:0000313" key="3">
    <source>
        <dbReference type="Proteomes" id="UP000198891"/>
    </source>
</evidence>
<evidence type="ECO:0000259" key="1">
    <source>
        <dbReference type="PROSITE" id="PS50995"/>
    </source>
</evidence>
<dbReference type="PANTHER" id="PTHR33164:SF99">
    <property type="entry name" value="MARR FAMILY REGULATORY PROTEIN"/>
    <property type="match status" value="1"/>
</dbReference>
<proteinExistence type="predicted"/>
<dbReference type="RefSeq" id="WP_092550004.1">
    <property type="nucleotide sequence ID" value="NZ_FNPZ01000001.1"/>
</dbReference>
<dbReference type="PROSITE" id="PS50995">
    <property type="entry name" value="HTH_MARR_2"/>
    <property type="match status" value="1"/>
</dbReference>
<organism evidence="2 3">
    <name type="scientific">Herbiconiux ginsengi</name>
    <dbReference type="NCBI Taxonomy" id="381665"/>
    <lineage>
        <taxon>Bacteria</taxon>
        <taxon>Bacillati</taxon>
        <taxon>Actinomycetota</taxon>
        <taxon>Actinomycetes</taxon>
        <taxon>Micrococcales</taxon>
        <taxon>Microbacteriaceae</taxon>
        <taxon>Herbiconiux</taxon>
    </lineage>
</organism>
<evidence type="ECO:0000313" key="2">
    <source>
        <dbReference type="EMBL" id="SDY68664.1"/>
    </source>
</evidence>
<dbReference type="InterPro" id="IPR036390">
    <property type="entry name" value="WH_DNA-bd_sf"/>
</dbReference>
<protein>
    <submittedName>
        <fullName evidence="2">DNA-binding transcriptional regulator, MarR family</fullName>
    </submittedName>
</protein>
<dbReference type="InterPro" id="IPR000835">
    <property type="entry name" value="HTH_MarR-typ"/>
</dbReference>
<dbReference type="Proteomes" id="UP000198891">
    <property type="component" value="Unassembled WGS sequence"/>
</dbReference>
<feature type="domain" description="HTH marR-type" evidence="1">
    <location>
        <begin position="8"/>
        <end position="142"/>
    </location>
</feature>
<dbReference type="GO" id="GO:0003700">
    <property type="term" value="F:DNA-binding transcription factor activity"/>
    <property type="evidence" value="ECO:0007669"/>
    <property type="project" value="InterPro"/>
</dbReference>
<dbReference type="InterPro" id="IPR039422">
    <property type="entry name" value="MarR/SlyA-like"/>
</dbReference>
<accession>A0A1H3LXB0</accession>
<dbReference type="PRINTS" id="PR00598">
    <property type="entry name" value="HTHMARR"/>
</dbReference>
<dbReference type="GO" id="GO:0003677">
    <property type="term" value="F:DNA binding"/>
    <property type="evidence" value="ECO:0007669"/>
    <property type="project" value="UniProtKB-KW"/>
</dbReference>
<dbReference type="SUPFAM" id="SSF46785">
    <property type="entry name" value="Winged helix' DNA-binding domain"/>
    <property type="match status" value="1"/>
</dbReference>